<feature type="domain" description="Protein kinase" evidence="8">
    <location>
        <begin position="116"/>
        <end position="209"/>
    </location>
</feature>
<dbReference type="InterPro" id="IPR000719">
    <property type="entry name" value="Prot_kinase_dom"/>
</dbReference>
<dbReference type="Gene3D" id="3.30.200.20">
    <property type="entry name" value="Phosphorylase Kinase, domain 1"/>
    <property type="match status" value="1"/>
</dbReference>
<evidence type="ECO:0000256" key="6">
    <source>
        <dbReference type="SAM" id="Phobius"/>
    </source>
</evidence>
<dbReference type="GO" id="GO:0004674">
    <property type="term" value="F:protein serine/threonine kinase activity"/>
    <property type="evidence" value="ECO:0007669"/>
    <property type="project" value="UniProtKB-KW"/>
</dbReference>
<reference evidence="9 10" key="1">
    <citation type="journal article" date="2023" name="G3 (Bethesda)">
        <title>A chromosome-length genome assembly and annotation of blackberry (Rubus argutus, cv. 'Hillquist').</title>
        <authorList>
            <person name="Bruna T."/>
            <person name="Aryal R."/>
            <person name="Dudchenko O."/>
            <person name="Sargent D.J."/>
            <person name="Mead D."/>
            <person name="Buti M."/>
            <person name="Cavallini A."/>
            <person name="Hytonen T."/>
            <person name="Andres J."/>
            <person name="Pham M."/>
            <person name="Weisz D."/>
            <person name="Mascagni F."/>
            <person name="Usai G."/>
            <person name="Natali L."/>
            <person name="Bassil N."/>
            <person name="Fernandez G.E."/>
            <person name="Lomsadze A."/>
            <person name="Armour M."/>
            <person name="Olukolu B."/>
            <person name="Poorten T."/>
            <person name="Britton C."/>
            <person name="Davik J."/>
            <person name="Ashrafi H."/>
            <person name="Aiden E.L."/>
            <person name="Borodovsky M."/>
            <person name="Worthington M."/>
        </authorList>
    </citation>
    <scope>NUCLEOTIDE SEQUENCE [LARGE SCALE GENOMIC DNA]</scope>
    <source>
        <strain evidence="9">PI 553951</strain>
    </source>
</reference>
<keyword evidence="6" id="KW-1133">Transmembrane helix</keyword>
<keyword evidence="1" id="KW-0723">Serine/threonine-protein kinase</keyword>
<evidence type="ECO:0000313" key="10">
    <source>
        <dbReference type="Proteomes" id="UP001457282"/>
    </source>
</evidence>
<gene>
    <name evidence="9" type="ORF">M0R45_014346</name>
</gene>
<dbReference type="GO" id="GO:0005524">
    <property type="term" value="F:ATP binding"/>
    <property type="evidence" value="ECO:0007669"/>
    <property type="project" value="UniProtKB-KW"/>
</dbReference>
<protein>
    <recommendedName>
        <fullName evidence="8">Protein kinase domain-containing protein</fullName>
    </recommendedName>
</protein>
<organism evidence="9 10">
    <name type="scientific">Rubus argutus</name>
    <name type="common">Southern blackberry</name>
    <dbReference type="NCBI Taxonomy" id="59490"/>
    <lineage>
        <taxon>Eukaryota</taxon>
        <taxon>Viridiplantae</taxon>
        <taxon>Streptophyta</taxon>
        <taxon>Embryophyta</taxon>
        <taxon>Tracheophyta</taxon>
        <taxon>Spermatophyta</taxon>
        <taxon>Magnoliopsida</taxon>
        <taxon>eudicotyledons</taxon>
        <taxon>Gunneridae</taxon>
        <taxon>Pentapetalae</taxon>
        <taxon>rosids</taxon>
        <taxon>fabids</taxon>
        <taxon>Rosales</taxon>
        <taxon>Rosaceae</taxon>
        <taxon>Rosoideae</taxon>
        <taxon>Rosoideae incertae sedis</taxon>
        <taxon>Rubus</taxon>
    </lineage>
</organism>
<keyword evidence="3" id="KW-0547">Nucleotide-binding</keyword>
<dbReference type="InterPro" id="IPR011009">
    <property type="entry name" value="Kinase-like_dom_sf"/>
</dbReference>
<dbReference type="EMBL" id="JBEDUW010000003">
    <property type="protein sequence ID" value="KAK9937567.1"/>
    <property type="molecule type" value="Genomic_DNA"/>
</dbReference>
<evidence type="ECO:0000256" key="1">
    <source>
        <dbReference type="ARBA" id="ARBA00022527"/>
    </source>
</evidence>
<comment type="caution">
    <text evidence="9">The sequence shown here is derived from an EMBL/GenBank/DDBJ whole genome shotgun (WGS) entry which is preliminary data.</text>
</comment>
<keyword evidence="6" id="KW-0472">Membrane</keyword>
<dbReference type="AlphaFoldDB" id="A0AAW1XM12"/>
<dbReference type="Proteomes" id="UP001457282">
    <property type="component" value="Unassembled WGS sequence"/>
</dbReference>
<keyword evidence="4" id="KW-0418">Kinase</keyword>
<feature type="transmembrane region" description="Helical" evidence="6">
    <location>
        <begin position="50"/>
        <end position="70"/>
    </location>
</feature>
<evidence type="ECO:0000256" key="2">
    <source>
        <dbReference type="ARBA" id="ARBA00022679"/>
    </source>
</evidence>
<feature type="chain" id="PRO_5043351609" description="Protein kinase domain-containing protein" evidence="7">
    <location>
        <begin position="27"/>
        <end position="209"/>
    </location>
</feature>
<evidence type="ECO:0000256" key="4">
    <source>
        <dbReference type="ARBA" id="ARBA00022777"/>
    </source>
</evidence>
<dbReference type="PROSITE" id="PS50011">
    <property type="entry name" value="PROTEIN_KINASE_DOM"/>
    <property type="match status" value="1"/>
</dbReference>
<name>A0AAW1XM12_RUBAR</name>
<keyword evidence="7" id="KW-0732">Signal</keyword>
<proteinExistence type="predicted"/>
<keyword evidence="2" id="KW-0808">Transferase</keyword>
<keyword evidence="5" id="KW-0067">ATP-binding</keyword>
<dbReference type="PANTHER" id="PTHR27002">
    <property type="entry name" value="RECEPTOR-LIKE SERINE/THREONINE-PROTEIN KINASE SD1-8"/>
    <property type="match status" value="1"/>
</dbReference>
<accession>A0AAW1XM12</accession>
<sequence>MQAFRTLFVCSFFFFSSFLRTSTTTALDTITPNSDAIGKKSKFNKKRQAGIIISSAILVLGILILGFLLYKRKKNLRNQGKPRLMDYRRDYFEEEKEDMELPLFDLTTIANATDDFSSSNKMGEGGFGPVYKGTLVGGKEIAVKRRSKDSGQGMKEFKNEVILIAKLQHQAWTSVFLTMKDKNHSTGLPATTLLKEQLGGFFIFTKTQD</sequence>
<keyword evidence="6" id="KW-0812">Transmembrane</keyword>
<evidence type="ECO:0000256" key="3">
    <source>
        <dbReference type="ARBA" id="ARBA00022741"/>
    </source>
</evidence>
<evidence type="ECO:0000259" key="8">
    <source>
        <dbReference type="PROSITE" id="PS50011"/>
    </source>
</evidence>
<evidence type="ECO:0000313" key="9">
    <source>
        <dbReference type="EMBL" id="KAK9937567.1"/>
    </source>
</evidence>
<evidence type="ECO:0000256" key="7">
    <source>
        <dbReference type="SAM" id="SignalP"/>
    </source>
</evidence>
<dbReference type="PANTHER" id="PTHR27002:SF1095">
    <property type="entry name" value="G-TYPE LECTIN S-RECEPTOR-LIKE SERINE_THREONINE-PROTEIN KINASE RKS1"/>
    <property type="match status" value="1"/>
</dbReference>
<feature type="signal peptide" evidence="7">
    <location>
        <begin position="1"/>
        <end position="26"/>
    </location>
</feature>
<dbReference type="GO" id="GO:0005886">
    <property type="term" value="C:plasma membrane"/>
    <property type="evidence" value="ECO:0007669"/>
    <property type="project" value="TreeGrafter"/>
</dbReference>
<dbReference type="SUPFAM" id="SSF56112">
    <property type="entry name" value="Protein kinase-like (PK-like)"/>
    <property type="match status" value="1"/>
</dbReference>
<evidence type="ECO:0000256" key="5">
    <source>
        <dbReference type="ARBA" id="ARBA00022840"/>
    </source>
</evidence>
<keyword evidence="10" id="KW-1185">Reference proteome</keyword>